<dbReference type="InterPro" id="IPR004843">
    <property type="entry name" value="Calcineurin-like_PHP"/>
</dbReference>
<dbReference type="InterPro" id="IPR006146">
    <property type="entry name" value="5'-Nucleotdase_CS"/>
</dbReference>
<dbReference type="EMBL" id="MN123717">
    <property type="protein sequence ID" value="QII57733.1"/>
    <property type="molecule type" value="mRNA"/>
</dbReference>
<evidence type="ECO:0000256" key="9">
    <source>
        <dbReference type="ARBA" id="ARBA00022741"/>
    </source>
</evidence>
<evidence type="ECO:0000256" key="1">
    <source>
        <dbReference type="ARBA" id="ARBA00004613"/>
    </source>
</evidence>
<feature type="chain" id="PRO_5031600780" description="apyrase" evidence="13">
    <location>
        <begin position="18"/>
        <end position="553"/>
    </location>
</feature>
<evidence type="ECO:0000256" key="11">
    <source>
        <dbReference type="ARBA" id="ARBA00023180"/>
    </source>
</evidence>
<feature type="domain" description="Calcineurin-like phosphoesterase" evidence="14">
    <location>
        <begin position="24"/>
        <end position="247"/>
    </location>
</feature>
<dbReference type="GO" id="GO:0046872">
    <property type="term" value="F:metal ion binding"/>
    <property type="evidence" value="ECO:0007669"/>
    <property type="project" value="UniProtKB-KW"/>
</dbReference>
<evidence type="ECO:0000256" key="6">
    <source>
        <dbReference type="ARBA" id="ARBA00022656"/>
    </source>
</evidence>
<evidence type="ECO:0000259" key="14">
    <source>
        <dbReference type="Pfam" id="PF00149"/>
    </source>
</evidence>
<evidence type="ECO:0000256" key="5">
    <source>
        <dbReference type="ARBA" id="ARBA00022525"/>
    </source>
</evidence>
<feature type="domain" description="5'-Nucleotidase C-terminal" evidence="15">
    <location>
        <begin position="345"/>
        <end position="502"/>
    </location>
</feature>
<dbReference type="SUPFAM" id="SSF56300">
    <property type="entry name" value="Metallo-dependent phosphatases"/>
    <property type="match status" value="1"/>
</dbReference>
<dbReference type="PANTHER" id="PTHR11575">
    <property type="entry name" value="5'-NUCLEOTIDASE-RELATED"/>
    <property type="match status" value="1"/>
</dbReference>
<proteinExistence type="evidence at transcript level"/>
<name>A0A7U3MHU0_CULOB</name>
<dbReference type="GO" id="GO:0005576">
    <property type="term" value="C:extracellular region"/>
    <property type="evidence" value="ECO:0007669"/>
    <property type="project" value="UniProtKB-SubCell"/>
</dbReference>
<dbReference type="GO" id="GO:0004050">
    <property type="term" value="F:apyrase activity"/>
    <property type="evidence" value="ECO:0007669"/>
    <property type="project" value="UniProtKB-EC"/>
</dbReference>
<keyword evidence="6" id="KW-0800">Toxin</keyword>
<dbReference type="Gene3D" id="3.90.780.10">
    <property type="entry name" value="5'-Nucleotidase, C-terminal domain"/>
    <property type="match status" value="1"/>
</dbReference>
<evidence type="ECO:0000256" key="7">
    <source>
        <dbReference type="ARBA" id="ARBA00022723"/>
    </source>
</evidence>
<dbReference type="GO" id="GO:0008253">
    <property type="term" value="F:5'-nucleotidase activity"/>
    <property type="evidence" value="ECO:0007669"/>
    <property type="project" value="TreeGrafter"/>
</dbReference>
<dbReference type="SUPFAM" id="SSF55816">
    <property type="entry name" value="5'-nucleotidase (syn. UDP-sugar hydrolase), C-terminal domain"/>
    <property type="match status" value="1"/>
</dbReference>
<organism evidence="16">
    <name type="scientific">Culicoides obsoletus</name>
    <name type="common">Biting midge</name>
    <name type="synonym">Ceratopogon obsoletus</name>
    <dbReference type="NCBI Taxonomy" id="289301"/>
    <lineage>
        <taxon>Eukaryota</taxon>
        <taxon>Metazoa</taxon>
        <taxon>Ecdysozoa</taxon>
        <taxon>Arthropoda</taxon>
        <taxon>Hexapoda</taxon>
        <taxon>Insecta</taxon>
        <taxon>Pterygota</taxon>
        <taxon>Neoptera</taxon>
        <taxon>Endopterygota</taxon>
        <taxon>Diptera</taxon>
        <taxon>Nematocera</taxon>
        <taxon>Chironomoidea</taxon>
        <taxon>Ceratopogonidae</taxon>
        <taxon>Ceratopogoninae</taxon>
        <taxon>Culicoides</taxon>
        <taxon>Avaritia</taxon>
    </lineage>
</organism>
<dbReference type="FunFam" id="3.60.21.10:FF:000020">
    <property type="entry name" value="NT5E isoform 4"/>
    <property type="match status" value="1"/>
</dbReference>
<dbReference type="InterPro" id="IPR036907">
    <property type="entry name" value="5'-Nucleotdase_C_sf"/>
</dbReference>
<keyword evidence="12" id="KW-1199">Hemostasis impairing toxin</keyword>
<evidence type="ECO:0000256" key="3">
    <source>
        <dbReference type="ARBA" id="ARBA00012148"/>
    </source>
</evidence>
<dbReference type="InterPro" id="IPR008334">
    <property type="entry name" value="5'-Nucleotdase_C"/>
</dbReference>
<dbReference type="PANTHER" id="PTHR11575:SF32">
    <property type="entry name" value="APYRASE-LIKE PROTEIN"/>
    <property type="match status" value="1"/>
</dbReference>
<dbReference type="Pfam" id="PF02872">
    <property type="entry name" value="5_nucleotid_C"/>
    <property type="match status" value="1"/>
</dbReference>
<evidence type="ECO:0000256" key="12">
    <source>
        <dbReference type="ARBA" id="ARBA00023240"/>
    </source>
</evidence>
<reference evidence="16" key="1">
    <citation type="journal article" date="2020" name="Allergy">
        <title>Component-resolved microarray analysis of IgE sensitization profiles to Culicoides recombinant allergens in horses with insect bite hypersensitivity.</title>
        <authorList>
            <person name="Novotny E.N."/>
            <person name="White S.J."/>
            <person name="Wilson A.D."/>
            <person name="Stefansdottir S.B."/>
            <person name="Tijhaar E."/>
            <person name="Jonsdottir S."/>
            <person name="Frey R."/>
            <person name="Reiche D."/>
            <person name="Rose H."/>
            <person name="Rhyner C."/>
            <person name="Schupbach-Regula G."/>
            <person name="Torsteinsdottir S."/>
            <person name="Alcocer M."/>
            <person name="Marti E."/>
        </authorList>
    </citation>
    <scope>NUCLEOTIDE SEQUENCE</scope>
    <source>
        <tissue evidence="16">Salivary gland</tissue>
    </source>
</reference>
<comment type="similarity">
    <text evidence="2 13">Belongs to the 5'-nucleotidase family.</text>
</comment>
<evidence type="ECO:0000259" key="15">
    <source>
        <dbReference type="Pfam" id="PF02872"/>
    </source>
</evidence>
<dbReference type="AlphaFoldDB" id="A0A7U3MHU0"/>
<dbReference type="Gene3D" id="3.60.21.10">
    <property type="match status" value="1"/>
</dbReference>
<dbReference type="GO" id="GO:0006196">
    <property type="term" value="P:AMP catabolic process"/>
    <property type="evidence" value="ECO:0007669"/>
    <property type="project" value="TreeGrafter"/>
</dbReference>
<keyword evidence="11" id="KW-0325">Glycoprotein</keyword>
<dbReference type="InterPro" id="IPR029052">
    <property type="entry name" value="Metallo-depent_PP-like"/>
</dbReference>
<dbReference type="PRINTS" id="PR01607">
    <property type="entry name" value="APYRASEFAMLY"/>
</dbReference>
<dbReference type="GO" id="GO:0090729">
    <property type="term" value="F:toxin activity"/>
    <property type="evidence" value="ECO:0007669"/>
    <property type="project" value="UniProtKB-KW"/>
</dbReference>
<keyword evidence="7" id="KW-0479">Metal-binding</keyword>
<feature type="signal peptide" evidence="13">
    <location>
        <begin position="1"/>
        <end position="17"/>
    </location>
</feature>
<evidence type="ECO:0000256" key="10">
    <source>
        <dbReference type="ARBA" id="ARBA00022801"/>
    </source>
</evidence>
<dbReference type="Pfam" id="PF00149">
    <property type="entry name" value="Metallophos"/>
    <property type="match status" value="1"/>
</dbReference>
<dbReference type="PROSITE" id="PS00786">
    <property type="entry name" value="5_NUCLEOTIDASE_2"/>
    <property type="match status" value="1"/>
</dbReference>
<comment type="subcellular location">
    <subcellularLocation>
        <location evidence="1">Secreted</location>
    </subcellularLocation>
</comment>
<dbReference type="GO" id="GO:0005886">
    <property type="term" value="C:plasma membrane"/>
    <property type="evidence" value="ECO:0007669"/>
    <property type="project" value="TreeGrafter"/>
</dbReference>
<accession>A0A7U3MHU0</accession>
<keyword evidence="10 13" id="KW-0378">Hydrolase</keyword>
<dbReference type="GO" id="GO:0000166">
    <property type="term" value="F:nucleotide binding"/>
    <property type="evidence" value="ECO:0007669"/>
    <property type="project" value="UniProtKB-KW"/>
</dbReference>
<keyword evidence="8 13" id="KW-0732">Signal</keyword>
<evidence type="ECO:0000256" key="8">
    <source>
        <dbReference type="ARBA" id="ARBA00022729"/>
    </source>
</evidence>
<dbReference type="CDD" id="cd07409">
    <property type="entry name" value="MPP_CD73_N"/>
    <property type="match status" value="1"/>
</dbReference>
<dbReference type="InterPro" id="IPR006179">
    <property type="entry name" value="5_nucleotidase/apyrase"/>
</dbReference>
<protein>
    <recommendedName>
        <fullName evidence="3">apyrase</fullName>
        <ecNumber evidence="3">3.6.1.5</ecNumber>
    </recommendedName>
</protein>
<evidence type="ECO:0000313" key="16">
    <source>
        <dbReference type="EMBL" id="QII57733.1"/>
    </source>
</evidence>
<keyword evidence="5" id="KW-0964">Secreted</keyword>
<dbReference type="EC" id="3.6.1.5" evidence="3"/>
<sequence length="553" mass="62146">MKLILIILTACASLCLADPPLTITLIHLNDLHGKYEPVTAGSKSEECKQDPKQACIGGYARVVHAVRALKDKYRDFNPIHINAGDNFQGSVWYGFLRWNVTQAMLNLEPPSMMTLGNHEFDHGIDNLAQFLNNVKWPVICANIKTRDEPAIDEKISGALVKQFHVNSQLVKVGFIGALFDKTNLTTNTGKVQFLNAIGSVRREAENLRDAGINKIIVVSHCGHSVDLEIAEAVGDLVDVIVGSHSHTLLWPKHHNTHPTDQTIMGEYPTIVYPRIAPGRKVLLVQAFCHGKVVGALKLDFDSNGEVIKYESDPLYLDENYPQDAEVNKVMDVWRNEIVEIGKTQIGHTKVLLGGKNCRWGECPVGNLFITIFRKHYFKDWSEPMLALLQGVSFKGDITNAIITDGDLMRVFPFDSSVDAMDLEGKHIRRSLEKAACLDRKQRFNFFQTAGFKVIYDMKRNEYERVVDVKVDLGNKKFEPLMDEKIYKVVTTSFIANGGDNFTEISLNKKNYQMGPDSRDTIKNYLATHTITGSDLDRGSFVLNCPYCEDKKVK</sequence>
<evidence type="ECO:0000256" key="4">
    <source>
        <dbReference type="ARBA" id="ARBA00022442"/>
    </source>
</evidence>
<keyword evidence="9 13" id="KW-0547">Nucleotide-binding</keyword>
<evidence type="ECO:0000256" key="2">
    <source>
        <dbReference type="ARBA" id="ARBA00006654"/>
    </source>
</evidence>
<evidence type="ECO:0000256" key="13">
    <source>
        <dbReference type="RuleBase" id="RU362119"/>
    </source>
</evidence>
<keyword evidence="4" id="KW-1201">Platelet aggregation inhibiting toxin</keyword>